<sequence length="373" mass="42231">MLPIPIKNGNELPFIKYTDVLSNIFIYKKMMVIYPESYESGSIFEGLLPEDISIYTTMTFNAVERNLGTYYLGDSPSSDIHNLRTETLKQQYKLVKIRTSVYNTYNQGSHVIQYGELGINEENIFLYIGSNPINDNSTFIEEHNSLLFTPRSSKKLNAQKELLDIMTNHMHVDNSINLIGKLLFRSEKGIRVLSAVQKIGQPLVDDWACLKSMVQIFEMHCGSLSQHDMKHIRSITNICNVGISNEIMAKVSTEDYVGDYVNIDNIYTVLLGDKKPVSGGSGKVIVSEPNDHIFIFYSDHGGPGVLGMPTYLYLYADDFISVLKKKHAFNSYKKMVIYVESYESKSIFEGLLSEDISIYATTTSNAMERSWGT</sequence>
<dbReference type="EMBL" id="JAGFBR010000017">
    <property type="protein sequence ID" value="KAH0452050.1"/>
    <property type="molecule type" value="Genomic_DNA"/>
</dbReference>
<dbReference type="InterPro" id="IPR001096">
    <property type="entry name" value="Peptidase_C13"/>
</dbReference>
<dbReference type="InterPro" id="IPR048501">
    <property type="entry name" value="Legum_prodom"/>
</dbReference>
<reference evidence="2 3" key="1">
    <citation type="journal article" date="2021" name="Hortic Res">
        <title>Chromosome-scale assembly of the Dendrobium chrysotoxum genome enhances the understanding of orchid evolution.</title>
        <authorList>
            <person name="Zhang Y."/>
            <person name="Zhang G.Q."/>
            <person name="Zhang D."/>
            <person name="Liu X.D."/>
            <person name="Xu X.Y."/>
            <person name="Sun W.H."/>
            <person name="Yu X."/>
            <person name="Zhu X."/>
            <person name="Wang Z.W."/>
            <person name="Zhao X."/>
            <person name="Zhong W.Y."/>
            <person name="Chen H."/>
            <person name="Yin W.L."/>
            <person name="Huang T."/>
            <person name="Niu S.C."/>
            <person name="Liu Z.J."/>
        </authorList>
    </citation>
    <scope>NUCLEOTIDE SEQUENCE [LARGE SCALE GENOMIC DNA]</scope>
    <source>
        <strain evidence="2">Lindl</strain>
    </source>
</reference>
<organism evidence="2 3">
    <name type="scientific">Dendrobium chrysotoxum</name>
    <name type="common">Orchid</name>
    <dbReference type="NCBI Taxonomy" id="161865"/>
    <lineage>
        <taxon>Eukaryota</taxon>
        <taxon>Viridiplantae</taxon>
        <taxon>Streptophyta</taxon>
        <taxon>Embryophyta</taxon>
        <taxon>Tracheophyta</taxon>
        <taxon>Spermatophyta</taxon>
        <taxon>Magnoliopsida</taxon>
        <taxon>Liliopsida</taxon>
        <taxon>Asparagales</taxon>
        <taxon>Orchidaceae</taxon>
        <taxon>Epidendroideae</taxon>
        <taxon>Malaxideae</taxon>
        <taxon>Dendrobiinae</taxon>
        <taxon>Dendrobium</taxon>
    </lineage>
</organism>
<evidence type="ECO:0000313" key="3">
    <source>
        <dbReference type="Proteomes" id="UP000775213"/>
    </source>
</evidence>
<keyword evidence="3" id="KW-1185">Reference proteome</keyword>
<dbReference type="CDD" id="cd21115">
    <property type="entry name" value="legumain_C"/>
    <property type="match status" value="1"/>
</dbReference>
<dbReference type="GO" id="GO:0004197">
    <property type="term" value="F:cysteine-type endopeptidase activity"/>
    <property type="evidence" value="ECO:0007669"/>
    <property type="project" value="TreeGrafter"/>
</dbReference>
<dbReference type="GO" id="GO:0005773">
    <property type="term" value="C:vacuole"/>
    <property type="evidence" value="ECO:0007669"/>
    <property type="project" value="GOC"/>
</dbReference>
<dbReference type="Pfam" id="PF01650">
    <property type="entry name" value="Peptidase_C13"/>
    <property type="match status" value="2"/>
</dbReference>
<dbReference type="GO" id="GO:0051603">
    <property type="term" value="P:proteolysis involved in protein catabolic process"/>
    <property type="evidence" value="ECO:0007669"/>
    <property type="project" value="TreeGrafter"/>
</dbReference>
<dbReference type="PRINTS" id="PR00776">
    <property type="entry name" value="HEMOGLOBNASE"/>
</dbReference>
<dbReference type="PANTHER" id="PTHR12000">
    <property type="entry name" value="HEMOGLOBINASE FAMILY MEMBER"/>
    <property type="match status" value="1"/>
</dbReference>
<evidence type="ECO:0000313" key="2">
    <source>
        <dbReference type="EMBL" id="KAH0452050.1"/>
    </source>
</evidence>
<name>A0AAV7G7J0_DENCH</name>
<evidence type="ECO:0000256" key="1">
    <source>
        <dbReference type="ARBA" id="ARBA00009941"/>
    </source>
</evidence>
<gene>
    <name evidence="2" type="ORF">IEQ34_019349</name>
</gene>
<comment type="similarity">
    <text evidence="1">Belongs to the peptidase C13 family.</text>
</comment>
<proteinExistence type="inferred from homology"/>
<dbReference type="Proteomes" id="UP000775213">
    <property type="component" value="Unassembled WGS sequence"/>
</dbReference>
<dbReference type="PANTHER" id="PTHR12000:SF50">
    <property type="entry name" value="VACUOLAR-PROCESSING ENZYME GAMMA-ISOZYME"/>
    <property type="match status" value="1"/>
</dbReference>
<dbReference type="Gene3D" id="3.40.50.1460">
    <property type="match status" value="2"/>
</dbReference>
<comment type="caution">
    <text evidence="2">The sequence shown here is derived from an EMBL/GenBank/DDBJ whole genome shotgun (WGS) entry which is preliminary data.</text>
</comment>
<accession>A0AAV7G7J0</accession>
<dbReference type="AlphaFoldDB" id="A0AAV7G7J0"/>
<dbReference type="GO" id="GO:0006624">
    <property type="term" value="P:vacuolar protein processing"/>
    <property type="evidence" value="ECO:0007669"/>
    <property type="project" value="TreeGrafter"/>
</dbReference>
<protein>
    <submittedName>
        <fullName evidence="2">Uncharacterized protein</fullName>
    </submittedName>
</protein>